<evidence type="ECO:0000313" key="6">
    <source>
        <dbReference type="Proteomes" id="UP000285517"/>
    </source>
</evidence>
<feature type="domain" description="Two component regulator three Y" evidence="4">
    <location>
        <begin position="684"/>
        <end position="740"/>
    </location>
</feature>
<keyword evidence="1" id="KW-0472">Membrane</keyword>
<dbReference type="Gene3D" id="2.130.10.10">
    <property type="entry name" value="YVTN repeat-like/Quinoprotein amine dehydrogenase"/>
    <property type="match status" value="2"/>
</dbReference>
<dbReference type="KEGG" id="aev:EI546_01320"/>
<dbReference type="InterPro" id="IPR015943">
    <property type="entry name" value="WD40/YVTN_repeat-like_dom_sf"/>
</dbReference>
<dbReference type="RefSeq" id="WP_128248850.1">
    <property type="nucleotide sequence ID" value="NZ_CP034951.1"/>
</dbReference>
<keyword evidence="1" id="KW-0812">Transmembrane</keyword>
<evidence type="ECO:0000256" key="1">
    <source>
        <dbReference type="SAM" id="Phobius"/>
    </source>
</evidence>
<evidence type="ECO:0000259" key="4">
    <source>
        <dbReference type="Pfam" id="PF07495"/>
    </source>
</evidence>
<dbReference type="GO" id="GO:0000155">
    <property type="term" value="F:phosphorelay sensor kinase activity"/>
    <property type="evidence" value="ECO:0007669"/>
    <property type="project" value="InterPro"/>
</dbReference>
<keyword evidence="6" id="KW-1185">Reference proteome</keyword>
<dbReference type="InterPro" id="IPR013783">
    <property type="entry name" value="Ig-like_fold"/>
</dbReference>
<dbReference type="SUPFAM" id="SSF63829">
    <property type="entry name" value="Calcium-dependent phosphotriesterase"/>
    <property type="match status" value="1"/>
</dbReference>
<dbReference type="InterPro" id="IPR050640">
    <property type="entry name" value="Bact_2-comp_sensor_kinase"/>
</dbReference>
<dbReference type="Proteomes" id="UP000285517">
    <property type="component" value="Chromosome"/>
</dbReference>
<dbReference type="InterPro" id="IPR036890">
    <property type="entry name" value="HATPase_C_sf"/>
</dbReference>
<dbReference type="OrthoDB" id="358279at2"/>
<dbReference type="Pfam" id="PF07495">
    <property type="entry name" value="Y_Y_Y"/>
    <property type="match status" value="1"/>
</dbReference>
<evidence type="ECO:0008006" key="7">
    <source>
        <dbReference type="Google" id="ProtNLM"/>
    </source>
</evidence>
<name>A0A410FZM2_9FLAO</name>
<evidence type="ECO:0000256" key="2">
    <source>
        <dbReference type="SAM" id="SignalP"/>
    </source>
</evidence>
<dbReference type="InterPro" id="IPR011123">
    <property type="entry name" value="Y_Y_Y"/>
</dbReference>
<dbReference type="GO" id="GO:0016020">
    <property type="term" value="C:membrane"/>
    <property type="evidence" value="ECO:0007669"/>
    <property type="project" value="InterPro"/>
</dbReference>
<gene>
    <name evidence="5" type="ORF">EI546_01320</name>
</gene>
<feature type="domain" description="Signal transduction histidine kinase internal region" evidence="3">
    <location>
        <begin position="793"/>
        <end position="864"/>
    </location>
</feature>
<proteinExistence type="predicted"/>
<dbReference type="InterPro" id="IPR010559">
    <property type="entry name" value="Sig_transdc_His_kin_internal"/>
</dbReference>
<sequence length="988" mass="114672">MNRICCLLFLFLQLSSLGAQPDTYSLESSVNFQKFGKKDGLPSSKTKSVFEDSKGYIWIGTYAGISRFDGHSFYSFKDQDNRARHQIEQIIEIGDYRILTRDSRGSIDIIYKNRVIEKIENDIARYAVSGVHNFHNKYFIIIKHPRNSHTTILDFYDAKTFKKVKSQFFPFYASVEKTKENNILLLVETEEKKKNLELYKVDGNNDFHLVEKQDLPPLAEPFSRSYYISEDRQYQYDYQINDYKIDKNQRAVEYSKNDLADFNLDKTFKSEGYFKKAKNNHLHFINTSNQVYDFGDLAKLCGNIFIDRQQRFWVCSESALYLFPSVDIQTMSLNLTENGNDEIWSMTRKDDDYYFSSYDFGLFKTEKDFKRTKKVKTENLFKNSNVAVFGSTKTPKNGVFIPHMSSILYIDEKNESHVVDLGYNKDVFSSAIHPITKDLYFSSYIGIYRLDEEKKKAEELLKLPYSGINSVLDIDFDKDGNLIAMGSSGMLIQENNEWRALILEKTKGYSLCLDSYGSNWIGSKNGLFEMKTDKSLKEVDFGFPLPWISDLKVYKKKWLLIGTVDELIIFNLDRYHQKDEIEFYRYELVQYFANDEGGQNNFFEDEDGAVWWPMNGKLVKFYPEKLIQDQALPCPSIFGILLNIENKPQQLSPSNEEEVIEIDKAHRELIFQFATPLVMNRDIVKYKTRLVGLNDKWEIIDNSNDITYRNLSPGNYQFEIQASIDGKNWTKSALSNPVTIGAYFYETLWFKVLIGVLILFIFFNFIKNYFQKKQIGLETQNRLLSLQQDLNKMELSNLNKQLDPHEIKNLLASISPEIQENAPNAYRKMLKLLNITKASLNNSSMTESIKNQVQQVEDYLSLKKNTLSVPFEYFIENKIEDQSASIPRLMLKNLAENAVKHGIKNNINGGNINIILTEENQFISLIVDDTGKGRNPDTLSDSGIGTSTYQNLFEILNKKNPDSATFEIIDKTKGTKVEVRIPKNYKYE</sequence>
<dbReference type="Pfam" id="PF06580">
    <property type="entry name" value="His_kinase"/>
    <property type="match status" value="1"/>
</dbReference>
<dbReference type="PANTHER" id="PTHR34220">
    <property type="entry name" value="SENSOR HISTIDINE KINASE YPDA"/>
    <property type="match status" value="1"/>
</dbReference>
<organism evidence="5 6">
    <name type="scientific">Aequorivita ciconiae</name>
    <dbReference type="NCBI Taxonomy" id="2494375"/>
    <lineage>
        <taxon>Bacteria</taxon>
        <taxon>Pseudomonadati</taxon>
        <taxon>Bacteroidota</taxon>
        <taxon>Flavobacteriia</taxon>
        <taxon>Flavobacteriales</taxon>
        <taxon>Flavobacteriaceae</taxon>
        <taxon>Aequorivita</taxon>
    </lineage>
</organism>
<feature type="signal peptide" evidence="2">
    <location>
        <begin position="1"/>
        <end position="21"/>
    </location>
</feature>
<accession>A0A410FZM2</accession>
<dbReference type="Gene3D" id="3.30.565.10">
    <property type="entry name" value="Histidine kinase-like ATPase, C-terminal domain"/>
    <property type="match status" value="1"/>
</dbReference>
<evidence type="ECO:0000259" key="3">
    <source>
        <dbReference type="Pfam" id="PF06580"/>
    </source>
</evidence>
<dbReference type="InterPro" id="IPR011110">
    <property type="entry name" value="Reg_prop"/>
</dbReference>
<dbReference type="SUPFAM" id="SSF55874">
    <property type="entry name" value="ATPase domain of HSP90 chaperone/DNA topoisomerase II/histidine kinase"/>
    <property type="match status" value="1"/>
</dbReference>
<dbReference type="AlphaFoldDB" id="A0A410FZM2"/>
<feature type="chain" id="PRO_5019407621" description="Histidine kinase domain-containing protein" evidence="2">
    <location>
        <begin position="22"/>
        <end position="988"/>
    </location>
</feature>
<reference evidence="5 6" key="1">
    <citation type="submission" date="2019-01" db="EMBL/GenBank/DDBJ databases">
        <title>Complete genome sequencing of Aequorivita sp. H23M31.</title>
        <authorList>
            <person name="Bae J.-W."/>
        </authorList>
    </citation>
    <scope>NUCLEOTIDE SEQUENCE [LARGE SCALE GENOMIC DNA]</scope>
    <source>
        <strain evidence="5 6">H23M31</strain>
    </source>
</reference>
<dbReference type="PANTHER" id="PTHR34220:SF7">
    <property type="entry name" value="SENSOR HISTIDINE KINASE YPDA"/>
    <property type="match status" value="1"/>
</dbReference>
<evidence type="ECO:0000313" key="5">
    <source>
        <dbReference type="EMBL" id="QAA80450.1"/>
    </source>
</evidence>
<dbReference type="EMBL" id="CP034951">
    <property type="protein sequence ID" value="QAA80450.1"/>
    <property type="molecule type" value="Genomic_DNA"/>
</dbReference>
<protein>
    <recommendedName>
        <fullName evidence="7">Histidine kinase domain-containing protein</fullName>
    </recommendedName>
</protein>
<feature type="transmembrane region" description="Helical" evidence="1">
    <location>
        <begin position="748"/>
        <end position="766"/>
    </location>
</feature>
<keyword evidence="1" id="KW-1133">Transmembrane helix</keyword>
<keyword evidence="2" id="KW-0732">Signal</keyword>
<dbReference type="Pfam" id="PF07494">
    <property type="entry name" value="Reg_prop"/>
    <property type="match status" value="1"/>
</dbReference>
<dbReference type="Gene3D" id="2.60.40.10">
    <property type="entry name" value="Immunoglobulins"/>
    <property type="match status" value="1"/>
</dbReference>